<sequence>MSSPKALLIGSLAHATSEWQALSSIATLVDYPETGSREDFISKCRSGEFDGVVALYRSNDSNKITGSFNKEVIDVLPESLKYICHNGAGYDNIEVEACTKRGISVSSTPVAVNDATADVAIFLMLGALRRITHSWTAIREGKWRGGSDFQLGHDPRNKVLGILGMGGIGKAVATRAKAFGMQIQYHNRTQLSASEENGAKYVSFEELLKTSDVLSLNLALNPSTKHIISTPQFQIMKKGVTVINTGRGPLIDEEALVKALDEGIVWSAGLDVYELEPTIHEKLLSNQNVVLLPHIGTATVETQYDMEVLVLDNIKEAIQKGKLLTQVPEQKKKGGA</sequence>
<reference evidence="7" key="1">
    <citation type="journal article" date="2020" name="Stud. Mycol.">
        <title>101 Dothideomycetes genomes: a test case for predicting lifestyles and emergence of pathogens.</title>
        <authorList>
            <person name="Haridas S."/>
            <person name="Albert R."/>
            <person name="Binder M."/>
            <person name="Bloem J."/>
            <person name="Labutti K."/>
            <person name="Salamov A."/>
            <person name="Andreopoulos B."/>
            <person name="Baker S."/>
            <person name="Barry K."/>
            <person name="Bills G."/>
            <person name="Bluhm B."/>
            <person name="Cannon C."/>
            <person name="Castanera R."/>
            <person name="Culley D."/>
            <person name="Daum C."/>
            <person name="Ezra D."/>
            <person name="Gonzalez J."/>
            <person name="Henrissat B."/>
            <person name="Kuo A."/>
            <person name="Liang C."/>
            <person name="Lipzen A."/>
            <person name="Lutzoni F."/>
            <person name="Magnuson J."/>
            <person name="Mondo S."/>
            <person name="Nolan M."/>
            <person name="Ohm R."/>
            <person name="Pangilinan J."/>
            <person name="Park H.-J."/>
            <person name="Ramirez L."/>
            <person name="Alfaro M."/>
            <person name="Sun H."/>
            <person name="Tritt A."/>
            <person name="Yoshinaga Y."/>
            <person name="Zwiers L.-H."/>
            <person name="Turgeon B."/>
            <person name="Goodwin S."/>
            <person name="Spatafora J."/>
            <person name="Crous P."/>
            <person name="Grigoriev I."/>
        </authorList>
    </citation>
    <scope>NUCLEOTIDE SEQUENCE</scope>
    <source>
        <strain evidence="7">CBS 269.34</strain>
    </source>
</reference>
<dbReference type="SUPFAM" id="SSF51735">
    <property type="entry name" value="NAD(P)-binding Rossmann-fold domains"/>
    <property type="match status" value="1"/>
</dbReference>
<gene>
    <name evidence="7" type="ORF">BU16DRAFT_529133</name>
</gene>
<dbReference type="InterPro" id="IPR036291">
    <property type="entry name" value="NAD(P)-bd_dom_sf"/>
</dbReference>
<comment type="similarity">
    <text evidence="1 4">Belongs to the D-isomer specific 2-hydroxyacid dehydrogenase family.</text>
</comment>
<dbReference type="OrthoDB" id="9991913at2759"/>
<dbReference type="Pfam" id="PF02826">
    <property type="entry name" value="2-Hacid_dh_C"/>
    <property type="match status" value="1"/>
</dbReference>
<feature type="domain" description="D-isomer specific 2-hydroxyacid dehydrogenase catalytic" evidence="5">
    <location>
        <begin position="29"/>
        <end position="327"/>
    </location>
</feature>
<dbReference type="GO" id="GO:0030267">
    <property type="term" value="F:glyoxylate reductase (NADPH) activity"/>
    <property type="evidence" value="ECO:0007669"/>
    <property type="project" value="TreeGrafter"/>
</dbReference>
<evidence type="ECO:0008006" key="9">
    <source>
        <dbReference type="Google" id="ProtNLM"/>
    </source>
</evidence>
<feature type="domain" description="D-isomer specific 2-hydroxyacid dehydrogenase NAD-binding" evidence="6">
    <location>
        <begin position="122"/>
        <end position="296"/>
    </location>
</feature>
<dbReference type="InterPro" id="IPR006139">
    <property type="entry name" value="D-isomer_2_OHA_DH_cat_dom"/>
</dbReference>
<dbReference type="GO" id="GO:0005829">
    <property type="term" value="C:cytosol"/>
    <property type="evidence" value="ECO:0007669"/>
    <property type="project" value="TreeGrafter"/>
</dbReference>
<dbReference type="AlphaFoldDB" id="A0A6A6QKK6"/>
<dbReference type="GO" id="GO:0016618">
    <property type="term" value="F:hydroxypyruvate reductase [NAD(P)H] activity"/>
    <property type="evidence" value="ECO:0007669"/>
    <property type="project" value="TreeGrafter"/>
</dbReference>
<evidence type="ECO:0000256" key="1">
    <source>
        <dbReference type="ARBA" id="ARBA00005854"/>
    </source>
</evidence>
<dbReference type="Gene3D" id="3.40.50.720">
    <property type="entry name" value="NAD(P)-binding Rossmann-like Domain"/>
    <property type="match status" value="2"/>
</dbReference>
<evidence type="ECO:0000256" key="2">
    <source>
        <dbReference type="ARBA" id="ARBA00023002"/>
    </source>
</evidence>
<name>A0A6A6QKK6_9PEZI</name>
<evidence type="ECO:0000256" key="3">
    <source>
        <dbReference type="ARBA" id="ARBA00023027"/>
    </source>
</evidence>
<dbReference type="PANTHER" id="PTHR10996:SF257">
    <property type="entry name" value="GLYOXYLATE REDUCTASE 1"/>
    <property type="match status" value="1"/>
</dbReference>
<dbReference type="InterPro" id="IPR050223">
    <property type="entry name" value="D-isomer_2-hydroxyacid_DH"/>
</dbReference>
<evidence type="ECO:0000313" key="8">
    <source>
        <dbReference type="Proteomes" id="UP000799750"/>
    </source>
</evidence>
<evidence type="ECO:0000313" key="7">
    <source>
        <dbReference type="EMBL" id="KAF2492865.1"/>
    </source>
</evidence>
<dbReference type="PROSITE" id="PS00065">
    <property type="entry name" value="D_2_HYDROXYACID_DH_1"/>
    <property type="match status" value="1"/>
</dbReference>
<accession>A0A6A6QKK6</accession>
<organism evidence="7 8">
    <name type="scientific">Lophium mytilinum</name>
    <dbReference type="NCBI Taxonomy" id="390894"/>
    <lineage>
        <taxon>Eukaryota</taxon>
        <taxon>Fungi</taxon>
        <taxon>Dikarya</taxon>
        <taxon>Ascomycota</taxon>
        <taxon>Pezizomycotina</taxon>
        <taxon>Dothideomycetes</taxon>
        <taxon>Pleosporomycetidae</taxon>
        <taxon>Mytilinidiales</taxon>
        <taxon>Mytilinidiaceae</taxon>
        <taxon>Lophium</taxon>
    </lineage>
</organism>
<keyword evidence="3" id="KW-0520">NAD</keyword>
<dbReference type="Proteomes" id="UP000799750">
    <property type="component" value="Unassembled WGS sequence"/>
</dbReference>
<protein>
    <recommendedName>
        <fullName evidence="9">Glyoxylate reductase</fullName>
    </recommendedName>
</protein>
<evidence type="ECO:0000256" key="4">
    <source>
        <dbReference type="RuleBase" id="RU003719"/>
    </source>
</evidence>
<evidence type="ECO:0000259" key="5">
    <source>
        <dbReference type="Pfam" id="PF00389"/>
    </source>
</evidence>
<dbReference type="Pfam" id="PF00389">
    <property type="entry name" value="2-Hacid_dh"/>
    <property type="match status" value="1"/>
</dbReference>
<keyword evidence="8" id="KW-1185">Reference proteome</keyword>
<dbReference type="InterPro" id="IPR029752">
    <property type="entry name" value="D-isomer_DH_CS1"/>
</dbReference>
<dbReference type="GO" id="GO:0051287">
    <property type="term" value="F:NAD binding"/>
    <property type="evidence" value="ECO:0007669"/>
    <property type="project" value="InterPro"/>
</dbReference>
<keyword evidence="2 4" id="KW-0560">Oxidoreductase</keyword>
<evidence type="ECO:0000259" key="6">
    <source>
        <dbReference type="Pfam" id="PF02826"/>
    </source>
</evidence>
<dbReference type="InterPro" id="IPR006140">
    <property type="entry name" value="D-isomer_DH_NAD-bd"/>
</dbReference>
<proteinExistence type="inferred from homology"/>
<dbReference type="PANTHER" id="PTHR10996">
    <property type="entry name" value="2-HYDROXYACID DEHYDROGENASE-RELATED"/>
    <property type="match status" value="1"/>
</dbReference>
<dbReference type="CDD" id="cd12168">
    <property type="entry name" value="Mand_dh_like"/>
    <property type="match status" value="1"/>
</dbReference>
<dbReference type="FunFam" id="3.40.50.720:FF:000203">
    <property type="entry name" value="D-3-phosphoglycerate dehydrogenase (SerA)"/>
    <property type="match status" value="1"/>
</dbReference>
<dbReference type="SUPFAM" id="SSF52283">
    <property type="entry name" value="Formate/glycerate dehydrogenase catalytic domain-like"/>
    <property type="match status" value="1"/>
</dbReference>
<dbReference type="EMBL" id="MU004193">
    <property type="protein sequence ID" value="KAF2492865.1"/>
    <property type="molecule type" value="Genomic_DNA"/>
</dbReference>